<keyword evidence="2" id="KW-1185">Reference proteome</keyword>
<protein>
    <submittedName>
        <fullName evidence="1">Uncharacterized protein</fullName>
    </submittedName>
</protein>
<evidence type="ECO:0000313" key="2">
    <source>
        <dbReference type="Proteomes" id="UP000800041"/>
    </source>
</evidence>
<gene>
    <name evidence="1" type="ORF">K402DRAFT_398633</name>
</gene>
<dbReference type="AlphaFoldDB" id="A0A6G1GK87"/>
<sequence>MFLNIAFYEPRLQSKETWGLIIEQLTIGTASGLQTIGHHLDSDNITRDIPELRMNTSF</sequence>
<evidence type="ECO:0000313" key="1">
    <source>
        <dbReference type="EMBL" id="KAF1981355.1"/>
    </source>
</evidence>
<dbReference type="Proteomes" id="UP000800041">
    <property type="component" value="Unassembled WGS sequence"/>
</dbReference>
<name>A0A6G1GK87_9PEZI</name>
<organism evidence="1 2">
    <name type="scientific">Aulographum hederae CBS 113979</name>
    <dbReference type="NCBI Taxonomy" id="1176131"/>
    <lineage>
        <taxon>Eukaryota</taxon>
        <taxon>Fungi</taxon>
        <taxon>Dikarya</taxon>
        <taxon>Ascomycota</taxon>
        <taxon>Pezizomycotina</taxon>
        <taxon>Dothideomycetes</taxon>
        <taxon>Pleosporomycetidae</taxon>
        <taxon>Aulographales</taxon>
        <taxon>Aulographaceae</taxon>
    </lineage>
</organism>
<dbReference type="EMBL" id="ML977201">
    <property type="protein sequence ID" value="KAF1981355.1"/>
    <property type="molecule type" value="Genomic_DNA"/>
</dbReference>
<reference evidence="1" key="1">
    <citation type="journal article" date="2020" name="Stud. Mycol.">
        <title>101 Dothideomycetes genomes: a test case for predicting lifestyles and emergence of pathogens.</title>
        <authorList>
            <person name="Haridas S."/>
            <person name="Albert R."/>
            <person name="Binder M."/>
            <person name="Bloem J."/>
            <person name="Labutti K."/>
            <person name="Salamov A."/>
            <person name="Andreopoulos B."/>
            <person name="Baker S."/>
            <person name="Barry K."/>
            <person name="Bills G."/>
            <person name="Bluhm B."/>
            <person name="Cannon C."/>
            <person name="Castanera R."/>
            <person name="Culley D."/>
            <person name="Daum C."/>
            <person name="Ezra D."/>
            <person name="Gonzalez J."/>
            <person name="Henrissat B."/>
            <person name="Kuo A."/>
            <person name="Liang C."/>
            <person name="Lipzen A."/>
            <person name="Lutzoni F."/>
            <person name="Magnuson J."/>
            <person name="Mondo S."/>
            <person name="Nolan M."/>
            <person name="Ohm R."/>
            <person name="Pangilinan J."/>
            <person name="Park H.-J."/>
            <person name="Ramirez L."/>
            <person name="Alfaro M."/>
            <person name="Sun H."/>
            <person name="Tritt A."/>
            <person name="Yoshinaga Y."/>
            <person name="Zwiers L.-H."/>
            <person name="Turgeon B."/>
            <person name="Goodwin S."/>
            <person name="Spatafora J."/>
            <person name="Crous P."/>
            <person name="Grigoriev I."/>
        </authorList>
    </citation>
    <scope>NUCLEOTIDE SEQUENCE</scope>
    <source>
        <strain evidence="1">CBS 113979</strain>
    </source>
</reference>
<proteinExistence type="predicted"/>
<accession>A0A6G1GK87</accession>